<dbReference type="RefSeq" id="WP_114694311.1">
    <property type="nucleotide sequence ID" value="NZ_QQOH01000001.1"/>
</dbReference>
<comment type="caution">
    <text evidence="6">The sequence shown here is derived from an EMBL/GenBank/DDBJ whole genome shotgun (WGS) entry which is preliminary data.</text>
</comment>
<sequence length="172" mass="19154">MSKAPLPTSIDTRRAAEQGRLIEGTVKLEKLSRLGSYLVDSEGEVTVDLTFGMDEERIRFVKGTAVASVKMTCQRCLEPVTLELEAEMNMGIVADDEAAKQLPRYYDPYVVDGPKQDLHQLIEEELILTLPLIPQHQDCVVKTEYGQAPEPSEGNDEANPFNVLAQLKAKKH</sequence>
<comment type="function">
    <text evidence="1">Plays a role in synthesis, processing and/or stability of 23S rRNA.</text>
</comment>
<dbReference type="OrthoDB" id="9786771at2"/>
<evidence type="ECO:0000256" key="4">
    <source>
        <dbReference type="ARBA" id="ARBA00022517"/>
    </source>
</evidence>
<evidence type="ECO:0000256" key="5">
    <source>
        <dbReference type="ARBA" id="ARBA00031841"/>
    </source>
</evidence>
<dbReference type="GO" id="GO:0005829">
    <property type="term" value="C:cytosol"/>
    <property type="evidence" value="ECO:0007669"/>
    <property type="project" value="TreeGrafter"/>
</dbReference>
<name>A0A369WSQ7_9GAMM</name>
<dbReference type="Pfam" id="PF02620">
    <property type="entry name" value="YceD"/>
    <property type="match status" value="1"/>
</dbReference>
<proteinExistence type="inferred from homology"/>
<dbReference type="GO" id="GO:0042254">
    <property type="term" value="P:ribosome biogenesis"/>
    <property type="evidence" value="ECO:0007669"/>
    <property type="project" value="UniProtKB-KW"/>
</dbReference>
<reference evidence="6 7" key="1">
    <citation type="submission" date="2018-07" db="EMBL/GenBank/DDBJ databases">
        <title>Motiliproteus coralliicola sp. nov., a bacterium isolated from Coral.</title>
        <authorList>
            <person name="Wang G."/>
        </authorList>
    </citation>
    <scope>NUCLEOTIDE SEQUENCE [LARGE SCALE GENOMIC DNA]</scope>
    <source>
        <strain evidence="6 7">C34</strain>
    </source>
</reference>
<dbReference type="PANTHER" id="PTHR38099">
    <property type="entry name" value="LARGE RIBOSOMAL RNA SUBUNIT ACCUMULATION PROTEIN YCED"/>
    <property type="match status" value="1"/>
</dbReference>
<dbReference type="InterPro" id="IPR003772">
    <property type="entry name" value="YceD"/>
</dbReference>
<dbReference type="AlphaFoldDB" id="A0A369WSQ7"/>
<evidence type="ECO:0000256" key="3">
    <source>
        <dbReference type="ARBA" id="ARBA00015716"/>
    </source>
</evidence>
<gene>
    <name evidence="6" type="ORF">DV711_03815</name>
</gene>
<comment type="similarity">
    <text evidence="2">Belongs to the DUF177 domain family.</text>
</comment>
<accession>A0A369WSQ7</accession>
<dbReference type="InterPro" id="IPR039255">
    <property type="entry name" value="YceD_bac"/>
</dbReference>
<dbReference type="EMBL" id="QQOH01000001">
    <property type="protein sequence ID" value="RDE24722.1"/>
    <property type="molecule type" value="Genomic_DNA"/>
</dbReference>
<evidence type="ECO:0000256" key="1">
    <source>
        <dbReference type="ARBA" id="ARBA00002868"/>
    </source>
</evidence>
<evidence type="ECO:0000313" key="7">
    <source>
        <dbReference type="Proteomes" id="UP000253769"/>
    </source>
</evidence>
<dbReference type="Proteomes" id="UP000253769">
    <property type="component" value="Unassembled WGS sequence"/>
</dbReference>
<evidence type="ECO:0000313" key="6">
    <source>
        <dbReference type="EMBL" id="RDE24722.1"/>
    </source>
</evidence>
<protein>
    <recommendedName>
        <fullName evidence="3">Large ribosomal RNA subunit accumulation protein YceD</fullName>
    </recommendedName>
    <alternativeName>
        <fullName evidence="5">23S rRNA accumulation protein YceD</fullName>
    </alternativeName>
</protein>
<organism evidence="6 7">
    <name type="scientific">Motiliproteus coralliicola</name>
    <dbReference type="NCBI Taxonomy" id="2283196"/>
    <lineage>
        <taxon>Bacteria</taxon>
        <taxon>Pseudomonadati</taxon>
        <taxon>Pseudomonadota</taxon>
        <taxon>Gammaproteobacteria</taxon>
        <taxon>Oceanospirillales</taxon>
        <taxon>Oceanospirillaceae</taxon>
        <taxon>Motiliproteus</taxon>
    </lineage>
</organism>
<keyword evidence="4" id="KW-0690">Ribosome biogenesis</keyword>
<keyword evidence="7" id="KW-1185">Reference proteome</keyword>
<dbReference type="PANTHER" id="PTHR38099:SF1">
    <property type="entry name" value="LARGE RIBOSOMAL RNA SUBUNIT ACCUMULATION PROTEIN YCED"/>
    <property type="match status" value="1"/>
</dbReference>
<evidence type="ECO:0000256" key="2">
    <source>
        <dbReference type="ARBA" id="ARBA00010740"/>
    </source>
</evidence>